<evidence type="ECO:0000256" key="1">
    <source>
        <dbReference type="ARBA" id="ARBA00004571"/>
    </source>
</evidence>
<evidence type="ECO:0000259" key="7">
    <source>
        <dbReference type="Pfam" id="PF07715"/>
    </source>
</evidence>
<proteinExistence type="predicted"/>
<dbReference type="Gene3D" id="2.170.130.10">
    <property type="entry name" value="TonB-dependent receptor, plug domain"/>
    <property type="match status" value="1"/>
</dbReference>
<dbReference type="GO" id="GO:0044718">
    <property type="term" value="P:siderophore transmembrane transport"/>
    <property type="evidence" value="ECO:0007669"/>
    <property type="project" value="TreeGrafter"/>
</dbReference>
<keyword evidence="3" id="KW-0812">Transmembrane</keyword>
<gene>
    <name evidence="8" type="ORF">SDC9_14890</name>
</gene>
<reference evidence="8" key="1">
    <citation type="submission" date="2019-08" db="EMBL/GenBank/DDBJ databases">
        <authorList>
            <person name="Kucharzyk K."/>
            <person name="Murdoch R.W."/>
            <person name="Higgins S."/>
            <person name="Loffler F."/>
        </authorList>
    </citation>
    <scope>NUCLEOTIDE SEQUENCE</scope>
</reference>
<dbReference type="InterPro" id="IPR008969">
    <property type="entry name" value="CarboxyPept-like_regulatory"/>
</dbReference>
<keyword evidence="5" id="KW-0472">Membrane</keyword>
<dbReference type="AlphaFoldDB" id="A0A644TQ72"/>
<dbReference type="Pfam" id="PF13715">
    <property type="entry name" value="CarbopepD_reg_2"/>
    <property type="match status" value="1"/>
</dbReference>
<dbReference type="GO" id="GO:0009279">
    <property type="term" value="C:cell outer membrane"/>
    <property type="evidence" value="ECO:0007669"/>
    <property type="project" value="UniProtKB-SubCell"/>
</dbReference>
<dbReference type="InterPro" id="IPR012910">
    <property type="entry name" value="Plug_dom"/>
</dbReference>
<keyword evidence="6" id="KW-0998">Cell outer membrane</keyword>
<dbReference type="SUPFAM" id="SSF49464">
    <property type="entry name" value="Carboxypeptidase regulatory domain-like"/>
    <property type="match status" value="1"/>
</dbReference>
<keyword evidence="4" id="KW-0732">Signal</keyword>
<dbReference type="PANTHER" id="PTHR30069:SF29">
    <property type="entry name" value="HEMOGLOBIN AND HEMOGLOBIN-HAPTOGLOBIN-BINDING PROTEIN 1-RELATED"/>
    <property type="match status" value="1"/>
</dbReference>
<dbReference type="SUPFAM" id="SSF56935">
    <property type="entry name" value="Porins"/>
    <property type="match status" value="1"/>
</dbReference>
<evidence type="ECO:0000256" key="3">
    <source>
        <dbReference type="ARBA" id="ARBA00022692"/>
    </source>
</evidence>
<dbReference type="InterPro" id="IPR036942">
    <property type="entry name" value="Beta-barrel_TonB_sf"/>
</dbReference>
<evidence type="ECO:0000256" key="2">
    <source>
        <dbReference type="ARBA" id="ARBA00022448"/>
    </source>
</evidence>
<evidence type="ECO:0000256" key="5">
    <source>
        <dbReference type="ARBA" id="ARBA00023136"/>
    </source>
</evidence>
<dbReference type="EMBL" id="VSSQ01000045">
    <property type="protein sequence ID" value="MPL69156.1"/>
    <property type="molecule type" value="Genomic_DNA"/>
</dbReference>
<dbReference type="GO" id="GO:0015344">
    <property type="term" value="F:siderophore uptake transmembrane transporter activity"/>
    <property type="evidence" value="ECO:0007669"/>
    <property type="project" value="TreeGrafter"/>
</dbReference>
<comment type="caution">
    <text evidence="8">The sequence shown here is derived from an EMBL/GenBank/DDBJ whole genome shotgun (WGS) entry which is preliminary data.</text>
</comment>
<dbReference type="InterPro" id="IPR037066">
    <property type="entry name" value="Plug_dom_sf"/>
</dbReference>
<evidence type="ECO:0000256" key="4">
    <source>
        <dbReference type="ARBA" id="ARBA00022729"/>
    </source>
</evidence>
<sequence>MQKILLLSLLLFVLQERPLYAQQKYSVSGYVREKNSRELLPGVNIYIPEIRSGTVTNNYGFYSVTLPAGNYIISYSYVGYKHETREVNLNSNQMIDIELDPSLNLSEVIISAEKAERVSESNRISMITLPVQQVRDIPALLGEKDVFKALQLMPGVQKGSEGSSGLYVRGGGPDQNLIILDDAPVYNASHLFGFFSIFNGDALKSVELTKGGFPARYGGRLSSVVEMTMKDGNKQKFAGEAGIGLISSRLVLEGPLKKDTSSFLISARRTYLDLITRPFMPSESQGGYYFYDLNAKLNYDFGPRNKLYLSGYFGRDKFQFIDRYNYDNSSYKNKGGLYWQNATGTLRWNHLFTERIFANTSLIYSRYNLTIFNEEKDKSGTYSLEYNSGIRDIAFRHDLEYHVSTSYRLRAGFQSTTHLFTPSAIVEKDSQTLLDYKQKTEYNSLESGVYLENHFNINNRFQANAGVRLSHFIANGKHYLSPEPRLSVNYLIEEGLSVKTAYAEMNQYIHLLSNTGIGLPTDLWVPSTDRVKPQNSRQISGGLAKDMISKNLTVTLEGYYKWSRNILGYKPGASFLLLDDPTEAQNFTWQDNVTAGEGQSYGAELLIQRKTGKLSGWIGYTLSWTRLRFDEINFGEYFWARYDRRHDLSLVLIYDLKENITLSGTWVYGTGNAITLPLGEYPGITHNPFIDMMGGDNPYYYQYYNTITDYGEVNSFRMKAYHRLDFAIQFHKRKAGYERTWELGVYNAYNRKNPFFYFIDNEYNESGTISKLKQVSIFPLIPSVTYNIKF</sequence>
<organism evidence="8">
    <name type="scientific">bioreactor metagenome</name>
    <dbReference type="NCBI Taxonomy" id="1076179"/>
    <lineage>
        <taxon>unclassified sequences</taxon>
        <taxon>metagenomes</taxon>
        <taxon>ecological metagenomes</taxon>
    </lineage>
</organism>
<dbReference type="PANTHER" id="PTHR30069">
    <property type="entry name" value="TONB-DEPENDENT OUTER MEMBRANE RECEPTOR"/>
    <property type="match status" value="1"/>
</dbReference>
<evidence type="ECO:0000256" key="6">
    <source>
        <dbReference type="ARBA" id="ARBA00023237"/>
    </source>
</evidence>
<dbReference type="PROSITE" id="PS52016">
    <property type="entry name" value="TONB_DEPENDENT_REC_3"/>
    <property type="match status" value="1"/>
</dbReference>
<keyword evidence="2" id="KW-0813">Transport</keyword>
<comment type="subcellular location">
    <subcellularLocation>
        <location evidence="1">Cell outer membrane</location>
        <topology evidence="1">Multi-pass membrane protein</topology>
    </subcellularLocation>
</comment>
<name>A0A644TQ72_9ZZZZ</name>
<dbReference type="InterPro" id="IPR039426">
    <property type="entry name" value="TonB-dep_rcpt-like"/>
</dbReference>
<feature type="domain" description="TonB-dependent receptor plug" evidence="7">
    <location>
        <begin position="142"/>
        <end position="220"/>
    </location>
</feature>
<accession>A0A644TQ72</accession>
<dbReference type="Gene3D" id="2.40.170.20">
    <property type="entry name" value="TonB-dependent receptor, beta-barrel domain"/>
    <property type="match status" value="1"/>
</dbReference>
<evidence type="ECO:0000313" key="8">
    <source>
        <dbReference type="EMBL" id="MPL69156.1"/>
    </source>
</evidence>
<protein>
    <recommendedName>
        <fullName evidence="7">TonB-dependent receptor plug domain-containing protein</fullName>
    </recommendedName>
</protein>
<dbReference type="Pfam" id="PF07715">
    <property type="entry name" value="Plug"/>
    <property type="match status" value="1"/>
</dbReference>
<dbReference type="Gene3D" id="2.60.40.1120">
    <property type="entry name" value="Carboxypeptidase-like, regulatory domain"/>
    <property type="match status" value="1"/>
</dbReference>